<keyword evidence="2" id="KW-1133">Transmembrane helix</keyword>
<evidence type="ECO:0000256" key="1">
    <source>
        <dbReference type="SAM" id="MobiDB-lite"/>
    </source>
</evidence>
<evidence type="ECO:0000313" key="3">
    <source>
        <dbReference type="Proteomes" id="UP000515159"/>
    </source>
</evidence>
<dbReference type="Pfam" id="PF15121">
    <property type="entry name" value="TMEM71"/>
    <property type="match status" value="1"/>
</dbReference>
<dbReference type="Proteomes" id="UP000515159">
    <property type="component" value="Chromosome 2"/>
</dbReference>
<dbReference type="InParanoid" id="A0A6P8Q4N9"/>
<keyword evidence="3" id="KW-1185">Reference proteome</keyword>
<keyword evidence="2" id="KW-0472">Membrane</keyword>
<accession>A0A6P8Q4N9</accession>
<name>A0A6P8Q4N9_GEOSA</name>
<protein>
    <submittedName>
        <fullName evidence="4">Transmembrane protein 71 isoform X1</fullName>
    </submittedName>
</protein>
<feature type="transmembrane region" description="Helical" evidence="2">
    <location>
        <begin position="293"/>
        <end position="313"/>
    </location>
</feature>
<feature type="region of interest" description="Disordered" evidence="1">
    <location>
        <begin position="154"/>
        <end position="180"/>
    </location>
</feature>
<keyword evidence="2 4" id="KW-0812">Transmembrane</keyword>
<dbReference type="RefSeq" id="XP_033791204.1">
    <property type="nucleotide sequence ID" value="XM_033935313.1"/>
</dbReference>
<proteinExistence type="predicted"/>
<reference evidence="4" key="1">
    <citation type="submission" date="2025-08" db="UniProtKB">
        <authorList>
            <consortium name="RefSeq"/>
        </authorList>
    </citation>
    <scope>IDENTIFICATION</scope>
</reference>
<evidence type="ECO:0000313" key="4">
    <source>
        <dbReference type="RefSeq" id="XP_033791204.1"/>
    </source>
</evidence>
<gene>
    <name evidence="4" type="primary">TMEM71</name>
</gene>
<dbReference type="PANTHER" id="PTHR35255">
    <property type="entry name" value="TRANSMEMBRANE PROTEIN 71"/>
    <property type="match status" value="1"/>
</dbReference>
<sequence length="350" mass="40047">MYQLLQFTSTPLRKKCSSLLKRETGRNTSSPECSYSRYQIQFDRCGSPGGTTVKHSCMGLPLAYRHSPRLLTNGYYVLNENSSLHDDQGNITLNPCHSISYRENLVRIFRKKRRLRHTLANLLSHPWLQSEVLGTTKSSPQTDEDNYAEADYDNDDQIELPPKPETPVPKENPDPILSRRKLHCSSPESFIMLQKYPCRQRNQIDFISEIQPPVSAMQLMKTIRCSSPDSYVRAQNSFNDKFSEDQNDFISEIQLPVSTIQSMKKVRCSSPDSYVRAQNSFSRAREINIFTKLLNQMIVLLVCLILSICARCVMGGLFISWMAFILVIALTCAIKPSLSSFFKSFKLRSM</sequence>
<dbReference type="FunCoup" id="A0A6P8Q4N9">
    <property type="interactions" value="211"/>
</dbReference>
<dbReference type="GeneID" id="117356051"/>
<dbReference type="AlphaFoldDB" id="A0A6P8Q4N9"/>
<dbReference type="CTD" id="137835"/>
<dbReference type="OrthoDB" id="8961338at2759"/>
<dbReference type="PANTHER" id="PTHR35255:SF1">
    <property type="entry name" value="TRANSMEMBRANE PROTEIN 71"/>
    <property type="match status" value="1"/>
</dbReference>
<feature type="transmembrane region" description="Helical" evidence="2">
    <location>
        <begin position="319"/>
        <end position="342"/>
    </location>
</feature>
<dbReference type="InterPro" id="IPR027975">
    <property type="entry name" value="TMEM71"/>
</dbReference>
<organism evidence="3 4">
    <name type="scientific">Geotrypetes seraphini</name>
    <name type="common">Gaboon caecilian</name>
    <name type="synonym">Caecilia seraphini</name>
    <dbReference type="NCBI Taxonomy" id="260995"/>
    <lineage>
        <taxon>Eukaryota</taxon>
        <taxon>Metazoa</taxon>
        <taxon>Chordata</taxon>
        <taxon>Craniata</taxon>
        <taxon>Vertebrata</taxon>
        <taxon>Euteleostomi</taxon>
        <taxon>Amphibia</taxon>
        <taxon>Gymnophiona</taxon>
        <taxon>Geotrypetes</taxon>
    </lineage>
</organism>
<evidence type="ECO:0000256" key="2">
    <source>
        <dbReference type="SAM" id="Phobius"/>
    </source>
</evidence>
<dbReference type="KEGG" id="gsh:117356051"/>